<protein>
    <submittedName>
        <fullName evidence="1">Uncharacterized protein</fullName>
    </submittedName>
</protein>
<sequence length="87" mass="10197">MEKEKLDLDYELQKAQQELAESIKVLTAHGFVVDTTEWLTLKRYAKKYGVSIQVVTNWIGRGIIPKDCTMVLHEFNDIRLVKDRPYK</sequence>
<proteinExistence type="predicted"/>
<accession>A0ABP8KTZ1</accession>
<reference evidence="2" key="1">
    <citation type="journal article" date="2019" name="Int. J. Syst. Evol. Microbiol.">
        <title>The Global Catalogue of Microorganisms (GCM) 10K type strain sequencing project: providing services to taxonomists for standard genome sequencing and annotation.</title>
        <authorList>
            <consortium name="The Broad Institute Genomics Platform"/>
            <consortium name="The Broad Institute Genome Sequencing Center for Infectious Disease"/>
            <person name="Wu L."/>
            <person name="Ma J."/>
        </authorList>
    </citation>
    <scope>NUCLEOTIDE SEQUENCE [LARGE SCALE GENOMIC DNA]</scope>
    <source>
        <strain evidence="2">JCM 17925</strain>
    </source>
</reference>
<organism evidence="1 2">
    <name type="scientific">Nibrella viscosa</name>
    <dbReference type="NCBI Taxonomy" id="1084524"/>
    <lineage>
        <taxon>Bacteria</taxon>
        <taxon>Pseudomonadati</taxon>
        <taxon>Bacteroidota</taxon>
        <taxon>Cytophagia</taxon>
        <taxon>Cytophagales</taxon>
        <taxon>Spirosomataceae</taxon>
        <taxon>Nibrella</taxon>
    </lineage>
</organism>
<dbReference type="RefSeq" id="WP_345270362.1">
    <property type="nucleotide sequence ID" value="NZ_BAABHB010000012.1"/>
</dbReference>
<evidence type="ECO:0000313" key="1">
    <source>
        <dbReference type="EMBL" id="GAA4415308.1"/>
    </source>
</evidence>
<comment type="caution">
    <text evidence="1">The sequence shown here is derived from an EMBL/GenBank/DDBJ whole genome shotgun (WGS) entry which is preliminary data.</text>
</comment>
<name>A0ABP8KTZ1_9BACT</name>
<keyword evidence="2" id="KW-1185">Reference proteome</keyword>
<dbReference type="Proteomes" id="UP001500936">
    <property type="component" value="Unassembled WGS sequence"/>
</dbReference>
<evidence type="ECO:0000313" key="2">
    <source>
        <dbReference type="Proteomes" id="UP001500936"/>
    </source>
</evidence>
<gene>
    <name evidence="1" type="ORF">GCM10023187_45720</name>
</gene>
<dbReference type="EMBL" id="BAABHB010000012">
    <property type="protein sequence ID" value="GAA4415308.1"/>
    <property type="molecule type" value="Genomic_DNA"/>
</dbReference>